<organism evidence="1 2">
    <name type="scientific">Eumeta variegata</name>
    <name type="common">Bagworm moth</name>
    <name type="synonym">Eumeta japonica</name>
    <dbReference type="NCBI Taxonomy" id="151549"/>
    <lineage>
        <taxon>Eukaryota</taxon>
        <taxon>Metazoa</taxon>
        <taxon>Ecdysozoa</taxon>
        <taxon>Arthropoda</taxon>
        <taxon>Hexapoda</taxon>
        <taxon>Insecta</taxon>
        <taxon>Pterygota</taxon>
        <taxon>Neoptera</taxon>
        <taxon>Endopterygota</taxon>
        <taxon>Lepidoptera</taxon>
        <taxon>Glossata</taxon>
        <taxon>Ditrysia</taxon>
        <taxon>Tineoidea</taxon>
        <taxon>Psychidae</taxon>
        <taxon>Oiketicinae</taxon>
        <taxon>Eumeta</taxon>
    </lineage>
</organism>
<gene>
    <name evidence="1" type="ORF">EVAR_17160_1</name>
</gene>
<dbReference type="AlphaFoldDB" id="A0A4C1UA93"/>
<dbReference type="EMBL" id="BGZK01000144">
    <property type="protein sequence ID" value="GBP22806.1"/>
    <property type="molecule type" value="Genomic_DNA"/>
</dbReference>
<reference evidence="1 2" key="1">
    <citation type="journal article" date="2019" name="Commun. Biol.">
        <title>The bagworm genome reveals a unique fibroin gene that provides high tensile strength.</title>
        <authorList>
            <person name="Kono N."/>
            <person name="Nakamura H."/>
            <person name="Ohtoshi R."/>
            <person name="Tomita M."/>
            <person name="Numata K."/>
            <person name="Arakawa K."/>
        </authorList>
    </citation>
    <scope>NUCLEOTIDE SEQUENCE [LARGE SCALE GENOMIC DNA]</scope>
</reference>
<evidence type="ECO:0000313" key="2">
    <source>
        <dbReference type="Proteomes" id="UP000299102"/>
    </source>
</evidence>
<keyword evidence="2" id="KW-1185">Reference proteome</keyword>
<evidence type="ECO:0000313" key="1">
    <source>
        <dbReference type="EMBL" id="GBP22806.1"/>
    </source>
</evidence>
<comment type="caution">
    <text evidence="1">The sequence shown here is derived from an EMBL/GenBank/DDBJ whole genome shotgun (WGS) entry which is preliminary data.</text>
</comment>
<proteinExistence type="predicted"/>
<sequence>MVQNKILNIVDTTLFFALTLDVKLRWNSRILRLAKRLSSAAHAMKRMRRLNDETAARQVYFSSCQSLVTYRLFWDHEVDINIIFMVQKRAVCAIYVLRPMALL</sequence>
<name>A0A4C1UA93_EUMVA</name>
<dbReference type="Proteomes" id="UP000299102">
    <property type="component" value="Unassembled WGS sequence"/>
</dbReference>
<dbReference type="OrthoDB" id="414730at2759"/>
<protein>
    <submittedName>
        <fullName evidence="1">Uncharacterized protein</fullName>
    </submittedName>
</protein>
<accession>A0A4C1UA93</accession>